<proteinExistence type="predicted"/>
<feature type="region of interest" description="Disordered" evidence="1">
    <location>
        <begin position="1"/>
        <end position="31"/>
    </location>
</feature>
<evidence type="ECO:0000313" key="2">
    <source>
        <dbReference type="EMBL" id="GHF01368.1"/>
    </source>
</evidence>
<comment type="caution">
    <text evidence="2">The sequence shown here is derived from an EMBL/GenBank/DDBJ whole genome shotgun (WGS) entry which is preliminary data.</text>
</comment>
<accession>A0ABQ3J3E2</accession>
<reference evidence="3" key="1">
    <citation type="journal article" date="2019" name="Int. J. Syst. Evol. Microbiol.">
        <title>The Global Catalogue of Microorganisms (GCM) 10K type strain sequencing project: providing services to taxonomists for standard genome sequencing and annotation.</title>
        <authorList>
            <consortium name="The Broad Institute Genomics Platform"/>
            <consortium name="The Broad Institute Genome Sequencing Center for Infectious Disease"/>
            <person name="Wu L."/>
            <person name="Ma J."/>
        </authorList>
    </citation>
    <scope>NUCLEOTIDE SEQUENCE [LARGE SCALE GENOMIC DNA]</scope>
    <source>
        <strain evidence="3">CGMCC 4.7677</strain>
    </source>
</reference>
<dbReference type="Proteomes" id="UP000605897">
    <property type="component" value="Unassembled WGS sequence"/>
</dbReference>
<organism evidence="2 3">
    <name type="scientific">Amycolatopsis deserti</name>
    <dbReference type="NCBI Taxonomy" id="185696"/>
    <lineage>
        <taxon>Bacteria</taxon>
        <taxon>Bacillati</taxon>
        <taxon>Actinomycetota</taxon>
        <taxon>Actinomycetes</taxon>
        <taxon>Pseudonocardiales</taxon>
        <taxon>Pseudonocardiaceae</taxon>
        <taxon>Amycolatopsis</taxon>
    </lineage>
</organism>
<keyword evidence="3" id="KW-1185">Reference proteome</keyword>
<evidence type="ECO:0000256" key="1">
    <source>
        <dbReference type="SAM" id="MobiDB-lite"/>
    </source>
</evidence>
<sequence length="108" mass="10745">MTAPERLGRRVPVRSRFSGISGRGGRSPRTGLMVGRAVAEISPSAVVSGPRSGFVQRGPQGGRTAGLPGSVPLALLSAVRARSRSAAAARSVGGGLATAAMVEAPGRG</sequence>
<protein>
    <submittedName>
        <fullName evidence="2">Uncharacterized protein</fullName>
    </submittedName>
</protein>
<evidence type="ECO:0000313" key="3">
    <source>
        <dbReference type="Proteomes" id="UP000605897"/>
    </source>
</evidence>
<name>A0ABQ3J3E2_9PSEU</name>
<gene>
    <name evidence="2" type="ORF">GCM10017786_38030</name>
</gene>
<dbReference type="EMBL" id="BNAU01000004">
    <property type="protein sequence ID" value="GHF01368.1"/>
    <property type="molecule type" value="Genomic_DNA"/>
</dbReference>